<evidence type="ECO:0000313" key="1">
    <source>
        <dbReference type="EMBL" id="EEF45229.1"/>
    </source>
</evidence>
<reference evidence="2" key="1">
    <citation type="journal article" date="2010" name="Nat. Biotechnol.">
        <title>Draft genome sequence of the oilseed species Ricinus communis.</title>
        <authorList>
            <person name="Chan A.P."/>
            <person name="Crabtree J."/>
            <person name="Zhao Q."/>
            <person name="Lorenzi H."/>
            <person name="Orvis J."/>
            <person name="Puiu D."/>
            <person name="Melake-Berhan A."/>
            <person name="Jones K.M."/>
            <person name="Redman J."/>
            <person name="Chen G."/>
            <person name="Cahoon E.B."/>
            <person name="Gedil M."/>
            <person name="Stanke M."/>
            <person name="Haas B.J."/>
            <person name="Wortman J.R."/>
            <person name="Fraser-Liggett C.M."/>
            <person name="Ravel J."/>
            <person name="Rabinowicz P.D."/>
        </authorList>
    </citation>
    <scope>NUCLEOTIDE SEQUENCE [LARGE SCALE GENOMIC DNA]</scope>
    <source>
        <strain evidence="2">cv. Hale</strain>
    </source>
</reference>
<dbReference type="AlphaFoldDB" id="B9RTJ7"/>
<gene>
    <name evidence="1" type="ORF">RCOM_0911020</name>
</gene>
<proteinExistence type="predicted"/>
<keyword evidence="2" id="KW-1185">Reference proteome</keyword>
<evidence type="ECO:0000313" key="2">
    <source>
        <dbReference type="Proteomes" id="UP000008311"/>
    </source>
</evidence>
<organism evidence="1 2">
    <name type="scientific">Ricinus communis</name>
    <name type="common">Castor bean</name>
    <dbReference type="NCBI Taxonomy" id="3988"/>
    <lineage>
        <taxon>Eukaryota</taxon>
        <taxon>Viridiplantae</taxon>
        <taxon>Streptophyta</taxon>
        <taxon>Embryophyta</taxon>
        <taxon>Tracheophyta</taxon>
        <taxon>Spermatophyta</taxon>
        <taxon>Magnoliopsida</taxon>
        <taxon>eudicotyledons</taxon>
        <taxon>Gunneridae</taxon>
        <taxon>Pentapetalae</taxon>
        <taxon>rosids</taxon>
        <taxon>fabids</taxon>
        <taxon>Malpighiales</taxon>
        <taxon>Euphorbiaceae</taxon>
        <taxon>Acalyphoideae</taxon>
        <taxon>Acalypheae</taxon>
        <taxon>Ricinus</taxon>
    </lineage>
</organism>
<name>B9RTJ7_RICCO</name>
<dbReference type="EMBL" id="EQ973814">
    <property type="protein sequence ID" value="EEF45229.1"/>
    <property type="molecule type" value="Genomic_DNA"/>
</dbReference>
<sequence length="110" mass="12295">MNLAVVGNCVEKENHADKYGNHDDEIMVGKIIKIYVAGNDCSQARPPHVQCGRESRIVSLRLRGFLNMCANAKLVSNDLMSNILISIISIVNYKKFQTLCKLMKSVAQEK</sequence>
<accession>B9RTJ7</accession>
<protein>
    <submittedName>
        <fullName evidence="1">Uncharacterized protein</fullName>
    </submittedName>
</protein>
<dbReference type="Proteomes" id="UP000008311">
    <property type="component" value="Unassembled WGS sequence"/>
</dbReference>
<dbReference type="InParanoid" id="B9RTJ7"/>